<feature type="compositionally biased region" description="Polar residues" evidence="1">
    <location>
        <begin position="308"/>
        <end position="326"/>
    </location>
</feature>
<keyword evidence="5" id="KW-1185">Reference proteome</keyword>
<feature type="compositionally biased region" description="Low complexity" evidence="1">
    <location>
        <begin position="470"/>
        <end position="495"/>
    </location>
</feature>
<feature type="compositionally biased region" description="Basic and acidic residues" evidence="1">
    <location>
        <begin position="729"/>
        <end position="748"/>
    </location>
</feature>
<evidence type="ECO:0000259" key="3">
    <source>
        <dbReference type="Pfam" id="PF14914"/>
    </source>
</evidence>
<reference evidence="4" key="2">
    <citation type="submission" date="2025-08" db="UniProtKB">
        <authorList>
            <consortium name="Ensembl"/>
        </authorList>
    </citation>
    <scope>IDENTIFICATION</scope>
</reference>
<evidence type="ECO:0000313" key="5">
    <source>
        <dbReference type="Proteomes" id="UP000002280"/>
    </source>
</evidence>
<dbReference type="Pfam" id="PF14914">
    <property type="entry name" value="LRRC37AB_C"/>
    <property type="match status" value="1"/>
</dbReference>
<dbReference type="InParanoid" id="F7EPS5"/>
<dbReference type="InterPro" id="IPR015753">
    <property type="entry name" value="LRRC37"/>
</dbReference>
<reference evidence="4" key="3">
    <citation type="submission" date="2025-09" db="UniProtKB">
        <authorList>
            <consortium name="Ensembl"/>
        </authorList>
    </citation>
    <scope>IDENTIFICATION</scope>
</reference>
<dbReference type="HOGENOM" id="CLU_251403_0_0_1"/>
<dbReference type="Proteomes" id="UP000002280">
    <property type="component" value="Chromosome 2"/>
</dbReference>
<dbReference type="InterPro" id="IPR029423">
    <property type="entry name" value="LRRC37AB_C"/>
</dbReference>
<dbReference type="GeneTree" id="ENSGT00530000063282"/>
<dbReference type="PANTHER" id="PTHR23045:SF9">
    <property type="entry name" value="LEUCINE RICH REPEAT CONTAINING 37A-RELATED"/>
    <property type="match status" value="1"/>
</dbReference>
<evidence type="ECO:0000256" key="2">
    <source>
        <dbReference type="SAM" id="Phobius"/>
    </source>
</evidence>
<dbReference type="PANTHER" id="PTHR23045">
    <property type="entry name" value="LEUCINE-RICH REPEAT-CONTAINING PROTEIN 37A"/>
    <property type="match status" value="1"/>
</dbReference>
<dbReference type="OMA" id="CQFKKNI"/>
<name>F7EPS5_MONDO</name>
<keyword evidence="2" id="KW-0472">Membrane</keyword>
<evidence type="ECO:0000313" key="4">
    <source>
        <dbReference type="Ensembl" id="ENSMODP00000032604.3"/>
    </source>
</evidence>
<proteinExistence type="predicted"/>
<accession>F7EPS5</accession>
<protein>
    <recommendedName>
        <fullName evidence="3">LRRC37A/B like protein 1 C-terminal domain-containing protein</fullName>
    </recommendedName>
</protein>
<keyword evidence="2" id="KW-0812">Transmembrane</keyword>
<feature type="region of interest" description="Disordered" evidence="1">
    <location>
        <begin position="261"/>
        <end position="326"/>
    </location>
</feature>
<feature type="region of interest" description="Disordered" evidence="1">
    <location>
        <begin position="462"/>
        <end position="498"/>
    </location>
</feature>
<feature type="region of interest" description="Disordered" evidence="1">
    <location>
        <begin position="710"/>
        <end position="748"/>
    </location>
</feature>
<feature type="compositionally biased region" description="Basic residues" evidence="1">
    <location>
        <begin position="262"/>
        <end position="272"/>
    </location>
</feature>
<feature type="transmembrane region" description="Helical" evidence="2">
    <location>
        <begin position="628"/>
        <end position="650"/>
    </location>
</feature>
<dbReference type="STRING" id="13616.ENSMODP00000032604"/>
<sequence length="748" mass="83697">MAFRLQTLILPNNFACCLCQFKKNIENLLKTIKLQCESDCFSNSSLCDRMEFIDSIQEELIQTLQARERKTSAKLSLQPERSYAESEKDTFTLLNEPLSSNVENDILGAANYLLPKFRKGQVKNVELNVSPFIKLLDTHPRKGVKTPGLPSTASAWSSFGTIRLNLTDGIQLRKLHFVTVLLETYLREKMLSIEKPAKEPTLRENWKASGPERSGMCGGEPGKCSPTPAGSLGKAAVPGEDKCSVGKFCAQKTLAEVGKISLSRRSRGKNRSKGASLSQNLLHKEKRGKSFRESFARGRTGTAAHAQKTPSSWPRQPDLRQTTPSRGSLYAGASVFKDLKAAVSPLLKKLVGISSTANLSDASLKSGSKLDGLTYPISASKSVNKSLKYKGQKKRHGIVPTLQKDRIPILHSNKTHFFHKAKSRIRIFPEAKRSQKGKTKFLQKNWFLENSIFSEIRDLVNNSPKKPSKKTIPTKISKGASAANTMSKNTTTTSKQKGFELENAALNGEVSLNDSPSDDKLESELNQQLQPLIPNKVFRGLISHITQTLQNDCTKPSLQVACAKLISRANLLMKLLSEQEKMKEFHIDQNSDLWKNEPYLNDSATQLVLGDLKKSPKEIPEFSYNNKLLLAISVTVVVMIIIAMICLIEVCSHRPTSPKGEGKHSYSLRNFFTSLYKKSPKDGYEEVENSQKKGKPLWLRDMYRPLDATRKKNMAQKLRDQDSSDEEDIFSKEERSEEDVQGKRKEKD</sequence>
<feature type="region of interest" description="Disordered" evidence="1">
    <location>
        <begin position="202"/>
        <end position="221"/>
    </location>
</feature>
<dbReference type="Ensembl" id="ENSMODT00000034187.3">
    <property type="protein sequence ID" value="ENSMODP00000032604.3"/>
    <property type="gene ID" value="ENSMODG00000011110.4"/>
</dbReference>
<reference evidence="4 5" key="1">
    <citation type="journal article" date="2007" name="Nature">
        <title>Genome of the marsupial Monodelphis domestica reveals innovation in non-coding sequences.</title>
        <authorList>
            <person name="Mikkelsen T.S."/>
            <person name="Wakefield M.J."/>
            <person name="Aken B."/>
            <person name="Amemiya C.T."/>
            <person name="Chang J.L."/>
            <person name="Duke S."/>
            <person name="Garber M."/>
            <person name="Gentles A.J."/>
            <person name="Goodstadt L."/>
            <person name="Heger A."/>
            <person name="Jurka J."/>
            <person name="Kamal M."/>
            <person name="Mauceli E."/>
            <person name="Searle S.M."/>
            <person name="Sharpe T."/>
            <person name="Baker M.L."/>
            <person name="Batzer M.A."/>
            <person name="Benos P.V."/>
            <person name="Belov K."/>
            <person name="Clamp M."/>
            <person name="Cook A."/>
            <person name="Cuff J."/>
            <person name="Das R."/>
            <person name="Davidow L."/>
            <person name="Deakin J.E."/>
            <person name="Fazzari M.J."/>
            <person name="Glass J.L."/>
            <person name="Grabherr M."/>
            <person name="Greally J.M."/>
            <person name="Gu W."/>
            <person name="Hore T.A."/>
            <person name="Huttley G.A."/>
            <person name="Kleber M."/>
            <person name="Jirtle R.L."/>
            <person name="Koina E."/>
            <person name="Lee J.T."/>
            <person name="Mahony S."/>
            <person name="Marra M.A."/>
            <person name="Miller R.D."/>
            <person name="Nicholls R.D."/>
            <person name="Oda M."/>
            <person name="Papenfuss A.T."/>
            <person name="Parra Z.E."/>
            <person name="Pollock D.D."/>
            <person name="Ray D.A."/>
            <person name="Schein J.E."/>
            <person name="Speed T.P."/>
            <person name="Thompson K."/>
            <person name="VandeBerg J.L."/>
            <person name="Wade C.M."/>
            <person name="Walker J.A."/>
            <person name="Waters P.D."/>
            <person name="Webber C."/>
            <person name="Weidman J.R."/>
            <person name="Xie X."/>
            <person name="Zody M.C."/>
            <person name="Baldwin J."/>
            <person name="Abdouelleil A."/>
            <person name="Abdulkadir J."/>
            <person name="Abebe A."/>
            <person name="Abera B."/>
            <person name="Abreu J."/>
            <person name="Acer S.C."/>
            <person name="Aftuck L."/>
            <person name="Alexander A."/>
            <person name="An P."/>
            <person name="Anderson E."/>
            <person name="Anderson S."/>
            <person name="Arachi H."/>
            <person name="Azer M."/>
            <person name="Bachantsang P."/>
            <person name="Barry A."/>
            <person name="Bayul T."/>
            <person name="Berlin A."/>
            <person name="Bessette D."/>
            <person name="Bloom T."/>
            <person name="Bloom T."/>
            <person name="Boguslavskiy L."/>
            <person name="Bonnet C."/>
            <person name="Boukhgalter B."/>
            <person name="Bourzgui I."/>
            <person name="Brown A."/>
            <person name="Cahill P."/>
            <person name="Channer S."/>
            <person name="Cheshatsang Y."/>
            <person name="Chuda L."/>
            <person name="Citroen M."/>
            <person name="Collymore A."/>
            <person name="Cooke P."/>
            <person name="Costello M."/>
            <person name="D'Aco K."/>
            <person name="Daza R."/>
            <person name="De Haan G."/>
            <person name="DeGray S."/>
            <person name="DeMaso C."/>
            <person name="Dhargay N."/>
            <person name="Dooley K."/>
            <person name="Dooley E."/>
            <person name="Doricent M."/>
            <person name="Dorje P."/>
            <person name="Dorjee K."/>
            <person name="Dupes A."/>
            <person name="Elong R."/>
            <person name="Falk J."/>
            <person name="Farina A."/>
            <person name="Faro S."/>
            <person name="Ferguson D."/>
            <person name="Fisher S."/>
            <person name="Foley C.D."/>
            <person name="Franke A."/>
            <person name="Friedrich D."/>
            <person name="Gadbois L."/>
            <person name="Gearin G."/>
            <person name="Gearin C.R."/>
            <person name="Giannoukos G."/>
            <person name="Goode T."/>
            <person name="Graham J."/>
            <person name="Grandbois E."/>
            <person name="Grewal S."/>
            <person name="Gyaltsen K."/>
            <person name="Hafez N."/>
            <person name="Hagos B."/>
            <person name="Hall J."/>
            <person name="Henson C."/>
            <person name="Hollinger A."/>
            <person name="Honan T."/>
            <person name="Huard M.D."/>
            <person name="Hughes L."/>
            <person name="Hurhula B."/>
            <person name="Husby M.E."/>
            <person name="Kamat A."/>
            <person name="Kanga B."/>
            <person name="Kashin S."/>
            <person name="Khazanovich D."/>
            <person name="Kisner P."/>
            <person name="Lance K."/>
            <person name="Lara M."/>
            <person name="Lee W."/>
            <person name="Lennon N."/>
            <person name="Letendre F."/>
            <person name="LeVine R."/>
            <person name="Lipovsky A."/>
            <person name="Liu X."/>
            <person name="Liu J."/>
            <person name="Liu S."/>
            <person name="Lokyitsang T."/>
            <person name="Lokyitsang Y."/>
            <person name="Lubonja R."/>
            <person name="Lui A."/>
            <person name="MacDonald P."/>
            <person name="Magnisalis V."/>
            <person name="Maru K."/>
            <person name="Matthews C."/>
            <person name="McCusker W."/>
            <person name="McDonough S."/>
            <person name="Mehta T."/>
            <person name="Meldrim J."/>
            <person name="Meneus L."/>
            <person name="Mihai O."/>
            <person name="Mihalev A."/>
            <person name="Mihova T."/>
            <person name="Mittelman R."/>
            <person name="Mlenga V."/>
            <person name="Montmayeur A."/>
            <person name="Mulrain L."/>
            <person name="Navidi A."/>
            <person name="Naylor J."/>
            <person name="Negash T."/>
            <person name="Nguyen T."/>
            <person name="Nguyen N."/>
            <person name="Nicol R."/>
            <person name="Norbu C."/>
            <person name="Norbu N."/>
            <person name="Novod N."/>
            <person name="O'Neill B."/>
            <person name="Osman S."/>
            <person name="Markiewicz E."/>
            <person name="Oyono O.L."/>
            <person name="Patti C."/>
            <person name="Phunkhang P."/>
            <person name="Pierre F."/>
            <person name="Priest M."/>
            <person name="Raghuraman S."/>
            <person name="Rege F."/>
            <person name="Reyes R."/>
            <person name="Rise C."/>
            <person name="Rogov P."/>
            <person name="Ross K."/>
            <person name="Ryan E."/>
            <person name="Settipalli S."/>
            <person name="Shea T."/>
            <person name="Sherpa N."/>
            <person name="Shi L."/>
            <person name="Shih D."/>
            <person name="Sparrow T."/>
            <person name="Spaulding J."/>
            <person name="Stalker J."/>
            <person name="Stange-Thomann N."/>
            <person name="Stavropoulos S."/>
            <person name="Stone C."/>
            <person name="Strader C."/>
            <person name="Tesfaye S."/>
            <person name="Thomson T."/>
            <person name="Thoulutsang Y."/>
            <person name="Thoulutsang D."/>
            <person name="Topham K."/>
            <person name="Topping I."/>
            <person name="Tsamla T."/>
            <person name="Vassiliev H."/>
            <person name="Vo A."/>
            <person name="Wangchuk T."/>
            <person name="Wangdi T."/>
            <person name="Weiand M."/>
            <person name="Wilkinson J."/>
            <person name="Wilson A."/>
            <person name="Yadav S."/>
            <person name="Young G."/>
            <person name="Yu Q."/>
            <person name="Zembek L."/>
            <person name="Zhong D."/>
            <person name="Zimmer A."/>
            <person name="Zwirko Z."/>
            <person name="Jaffe D.B."/>
            <person name="Alvarez P."/>
            <person name="Brockman W."/>
            <person name="Butler J."/>
            <person name="Chin C."/>
            <person name="Gnerre S."/>
            <person name="MacCallum I."/>
            <person name="Graves J.A."/>
            <person name="Ponting C.P."/>
            <person name="Breen M."/>
            <person name="Samollow P.B."/>
            <person name="Lander E.S."/>
            <person name="Lindblad-Toh K."/>
        </authorList>
    </citation>
    <scope>NUCLEOTIDE SEQUENCE [LARGE SCALE GENOMIC DNA]</scope>
</reference>
<dbReference type="eggNOG" id="ENOG502QVVG">
    <property type="taxonomic scope" value="Eukaryota"/>
</dbReference>
<dbReference type="AlphaFoldDB" id="F7EPS5"/>
<keyword evidence="2" id="KW-1133">Transmembrane helix</keyword>
<evidence type="ECO:0000256" key="1">
    <source>
        <dbReference type="SAM" id="MobiDB-lite"/>
    </source>
</evidence>
<organism evidence="4 5">
    <name type="scientific">Monodelphis domestica</name>
    <name type="common">Gray short-tailed opossum</name>
    <dbReference type="NCBI Taxonomy" id="13616"/>
    <lineage>
        <taxon>Eukaryota</taxon>
        <taxon>Metazoa</taxon>
        <taxon>Chordata</taxon>
        <taxon>Craniata</taxon>
        <taxon>Vertebrata</taxon>
        <taxon>Euteleostomi</taxon>
        <taxon>Mammalia</taxon>
        <taxon>Metatheria</taxon>
        <taxon>Didelphimorphia</taxon>
        <taxon>Didelphidae</taxon>
        <taxon>Monodelphis</taxon>
    </lineage>
</organism>
<dbReference type="Bgee" id="ENSMODG00000011110">
    <property type="expression patterns" value="Expressed in spermatocyte and 18 other cell types or tissues"/>
</dbReference>
<feature type="domain" description="LRRC37A/B like protein 1 C-terminal" evidence="3">
    <location>
        <begin position="517"/>
        <end position="658"/>
    </location>
</feature>